<dbReference type="Proteomes" id="UP000792457">
    <property type="component" value="Unassembled WGS sequence"/>
</dbReference>
<evidence type="ECO:0000256" key="4">
    <source>
        <dbReference type="ARBA" id="ARBA00022490"/>
    </source>
</evidence>
<keyword evidence="4" id="KW-0963">Cytoplasm</keyword>
<evidence type="ECO:0000256" key="6">
    <source>
        <dbReference type="ARBA" id="ARBA00022737"/>
    </source>
</evidence>
<dbReference type="PROSITE" id="PS50082">
    <property type="entry name" value="WD_REPEATS_2"/>
    <property type="match status" value="1"/>
</dbReference>
<feature type="region of interest" description="Disordered" evidence="12">
    <location>
        <begin position="323"/>
        <end position="386"/>
    </location>
</feature>
<feature type="compositionally biased region" description="Low complexity" evidence="12">
    <location>
        <begin position="362"/>
        <end position="373"/>
    </location>
</feature>
<feature type="region of interest" description="Disordered" evidence="12">
    <location>
        <begin position="248"/>
        <end position="267"/>
    </location>
</feature>
<evidence type="ECO:0000256" key="9">
    <source>
        <dbReference type="ARBA" id="ARBA00023204"/>
    </source>
</evidence>
<keyword evidence="8" id="KW-0833">Ubl conjugation pathway</keyword>
<evidence type="ECO:0000313" key="15">
    <source>
        <dbReference type="Proteomes" id="UP000792457"/>
    </source>
</evidence>
<reference evidence="14" key="1">
    <citation type="submission" date="2013-04" db="EMBL/GenBank/DDBJ databases">
        <authorList>
            <person name="Qu J."/>
            <person name="Murali S.C."/>
            <person name="Bandaranaike D."/>
            <person name="Bellair M."/>
            <person name="Blankenburg K."/>
            <person name="Chao H."/>
            <person name="Dinh H."/>
            <person name="Doddapaneni H."/>
            <person name="Downs B."/>
            <person name="Dugan-Rocha S."/>
            <person name="Elkadiri S."/>
            <person name="Gnanaolivu R.D."/>
            <person name="Hernandez B."/>
            <person name="Javaid M."/>
            <person name="Jayaseelan J.C."/>
            <person name="Lee S."/>
            <person name="Li M."/>
            <person name="Ming W."/>
            <person name="Munidasa M."/>
            <person name="Muniz J."/>
            <person name="Nguyen L."/>
            <person name="Ongeri F."/>
            <person name="Osuji N."/>
            <person name="Pu L.-L."/>
            <person name="Puazo M."/>
            <person name="Qu C."/>
            <person name="Quiroz J."/>
            <person name="Raj R."/>
            <person name="Weissenberger G."/>
            <person name="Xin Y."/>
            <person name="Zou X."/>
            <person name="Han Y."/>
            <person name="Richards S."/>
            <person name="Worley K."/>
            <person name="Muzny D."/>
            <person name="Gibbs R."/>
        </authorList>
    </citation>
    <scope>NUCLEOTIDE SEQUENCE</scope>
    <source>
        <strain evidence="14">Sampled in the wild</strain>
    </source>
</reference>
<feature type="domain" description="E3 ubiquitin-protein ligase RFWD3-like WD40" evidence="13">
    <location>
        <begin position="389"/>
        <end position="595"/>
    </location>
</feature>
<evidence type="ECO:0000256" key="8">
    <source>
        <dbReference type="ARBA" id="ARBA00022786"/>
    </source>
</evidence>
<dbReference type="GO" id="GO:0016567">
    <property type="term" value="P:protein ubiquitination"/>
    <property type="evidence" value="ECO:0007669"/>
    <property type="project" value="InterPro"/>
</dbReference>
<organism evidence="14 15">
    <name type="scientific">Ladona fulva</name>
    <name type="common">Scarce chaser dragonfly</name>
    <name type="synonym">Libellula fulva</name>
    <dbReference type="NCBI Taxonomy" id="123851"/>
    <lineage>
        <taxon>Eukaryota</taxon>
        <taxon>Metazoa</taxon>
        <taxon>Ecdysozoa</taxon>
        <taxon>Arthropoda</taxon>
        <taxon>Hexapoda</taxon>
        <taxon>Insecta</taxon>
        <taxon>Pterygota</taxon>
        <taxon>Palaeoptera</taxon>
        <taxon>Odonata</taxon>
        <taxon>Epiprocta</taxon>
        <taxon>Anisoptera</taxon>
        <taxon>Libelluloidea</taxon>
        <taxon>Libellulidae</taxon>
        <taxon>Ladona</taxon>
    </lineage>
</organism>
<dbReference type="GO" id="GO:0016605">
    <property type="term" value="C:PML body"/>
    <property type="evidence" value="ECO:0007669"/>
    <property type="project" value="UniProtKB-SubCell"/>
</dbReference>
<dbReference type="Gene3D" id="2.130.10.10">
    <property type="entry name" value="YVTN repeat-like/Quinoprotein amine dehydrogenase"/>
    <property type="match status" value="1"/>
</dbReference>
<evidence type="ECO:0000256" key="3">
    <source>
        <dbReference type="ARBA" id="ARBA00004906"/>
    </source>
</evidence>
<dbReference type="OrthoDB" id="5600418at2759"/>
<feature type="domain" description="E3 ubiquitin-protein ligase RFWD3-like WD40" evidence="13">
    <location>
        <begin position="70"/>
        <end position="195"/>
    </location>
</feature>
<gene>
    <name evidence="14" type="ORF">J437_LFUL015392</name>
</gene>
<dbReference type="SUPFAM" id="SSF50960">
    <property type="entry name" value="TolB, C-terminal domain"/>
    <property type="match status" value="1"/>
</dbReference>
<comment type="pathway">
    <text evidence="3">Protein modification; protein ubiquitination.</text>
</comment>
<feature type="repeat" description="WD" evidence="11">
    <location>
        <begin position="126"/>
        <end position="168"/>
    </location>
</feature>
<dbReference type="EMBL" id="KZ308923">
    <property type="protein sequence ID" value="KAG8235552.1"/>
    <property type="molecule type" value="Genomic_DNA"/>
</dbReference>
<dbReference type="PANTHER" id="PTHR16047">
    <property type="entry name" value="RFWD3 PROTEIN"/>
    <property type="match status" value="1"/>
</dbReference>
<evidence type="ECO:0000256" key="10">
    <source>
        <dbReference type="ARBA" id="ARBA00023242"/>
    </source>
</evidence>
<comment type="subcellular location">
    <subcellularLocation>
        <location evidence="2">Cytoplasm</location>
    </subcellularLocation>
    <subcellularLocation>
        <location evidence="1">Nucleus</location>
        <location evidence="1">PML body</location>
    </subcellularLocation>
</comment>
<dbReference type="InterPro" id="IPR001680">
    <property type="entry name" value="WD40_rpt"/>
</dbReference>
<evidence type="ECO:0000313" key="14">
    <source>
        <dbReference type="EMBL" id="KAG8235552.1"/>
    </source>
</evidence>
<proteinExistence type="predicted"/>
<dbReference type="PANTHER" id="PTHR16047:SF7">
    <property type="entry name" value="E3 UBIQUITIN-PROTEIN LIGASE RFWD3"/>
    <property type="match status" value="1"/>
</dbReference>
<keyword evidence="10" id="KW-0539">Nucleus</keyword>
<name>A0A8K0P741_LADFU</name>
<dbReference type="Pfam" id="PF23419">
    <property type="entry name" value="WD40_RFWD3"/>
    <property type="match status" value="2"/>
</dbReference>
<keyword evidence="9" id="KW-0234">DNA repair</keyword>
<dbReference type="GO" id="GO:0004842">
    <property type="term" value="F:ubiquitin-protein transferase activity"/>
    <property type="evidence" value="ECO:0007669"/>
    <property type="project" value="InterPro"/>
</dbReference>
<evidence type="ECO:0000256" key="2">
    <source>
        <dbReference type="ARBA" id="ARBA00004496"/>
    </source>
</evidence>
<reference evidence="14" key="2">
    <citation type="submission" date="2017-10" db="EMBL/GenBank/DDBJ databases">
        <title>Ladona fulva Genome sequencing and assembly.</title>
        <authorList>
            <person name="Murali S."/>
            <person name="Richards S."/>
            <person name="Bandaranaike D."/>
            <person name="Bellair M."/>
            <person name="Blankenburg K."/>
            <person name="Chao H."/>
            <person name="Dinh H."/>
            <person name="Doddapaneni H."/>
            <person name="Dugan-Rocha S."/>
            <person name="Elkadiri S."/>
            <person name="Gnanaolivu R."/>
            <person name="Hernandez B."/>
            <person name="Skinner E."/>
            <person name="Javaid M."/>
            <person name="Lee S."/>
            <person name="Li M."/>
            <person name="Ming W."/>
            <person name="Munidasa M."/>
            <person name="Muniz J."/>
            <person name="Nguyen L."/>
            <person name="Hughes D."/>
            <person name="Osuji N."/>
            <person name="Pu L.-L."/>
            <person name="Puazo M."/>
            <person name="Qu C."/>
            <person name="Quiroz J."/>
            <person name="Raj R."/>
            <person name="Weissenberger G."/>
            <person name="Xin Y."/>
            <person name="Zou X."/>
            <person name="Han Y."/>
            <person name="Worley K."/>
            <person name="Muzny D."/>
            <person name="Gibbs R."/>
        </authorList>
    </citation>
    <scope>NUCLEOTIDE SEQUENCE</scope>
    <source>
        <strain evidence="14">Sampled in the wild</strain>
    </source>
</reference>
<dbReference type="SMART" id="SM00320">
    <property type="entry name" value="WD40"/>
    <property type="match status" value="1"/>
</dbReference>
<evidence type="ECO:0000256" key="11">
    <source>
        <dbReference type="PROSITE-ProRule" id="PRU00221"/>
    </source>
</evidence>
<dbReference type="GO" id="GO:0005737">
    <property type="term" value="C:cytoplasm"/>
    <property type="evidence" value="ECO:0007669"/>
    <property type="project" value="UniProtKB-SubCell"/>
</dbReference>
<evidence type="ECO:0000256" key="5">
    <source>
        <dbReference type="ARBA" id="ARBA00022679"/>
    </source>
</evidence>
<evidence type="ECO:0000256" key="7">
    <source>
        <dbReference type="ARBA" id="ARBA00022763"/>
    </source>
</evidence>
<keyword evidence="11" id="KW-0853">WD repeat</keyword>
<keyword evidence="7" id="KW-0227">DNA damage</keyword>
<keyword evidence="5" id="KW-0808">Transferase</keyword>
<evidence type="ECO:0000259" key="13">
    <source>
        <dbReference type="Pfam" id="PF23419"/>
    </source>
</evidence>
<dbReference type="AlphaFoldDB" id="A0A8K0P741"/>
<dbReference type="InterPro" id="IPR037381">
    <property type="entry name" value="RFWD3"/>
</dbReference>
<keyword evidence="15" id="KW-1185">Reference proteome</keyword>
<comment type="caution">
    <text evidence="14">The sequence shown here is derived from an EMBL/GenBank/DDBJ whole genome shotgun (WGS) entry which is preliminary data.</text>
</comment>
<dbReference type="InterPro" id="IPR015943">
    <property type="entry name" value="WD40/YVTN_repeat-like_dom_sf"/>
</dbReference>
<accession>A0A8K0P741</accession>
<feature type="compositionally biased region" description="Low complexity" evidence="12">
    <location>
        <begin position="332"/>
        <end position="346"/>
    </location>
</feature>
<dbReference type="GO" id="GO:0036297">
    <property type="term" value="P:interstrand cross-link repair"/>
    <property type="evidence" value="ECO:0007669"/>
    <property type="project" value="InterPro"/>
</dbReference>
<dbReference type="InterPro" id="IPR056527">
    <property type="entry name" value="WD40_RFWD3"/>
</dbReference>
<evidence type="ECO:0000256" key="1">
    <source>
        <dbReference type="ARBA" id="ARBA00004322"/>
    </source>
</evidence>
<protein>
    <recommendedName>
        <fullName evidence="13">E3 ubiquitin-protein ligase RFWD3-like WD40 domain-containing protein</fullName>
    </recommendedName>
</protein>
<keyword evidence="6" id="KW-0677">Repeat</keyword>
<evidence type="ECO:0000256" key="12">
    <source>
        <dbReference type="SAM" id="MobiDB-lite"/>
    </source>
</evidence>
<sequence>MVGVPVAKLFFPSVYPWIFLWLQTELDQLIRARVGAAMLPQPNVDVTLTDVNQPSTTFEGIGQDGLPFHFALVSTVEISRDGGCRVAAFCDPLNLMVVSQRSTNPLFPGFGVKKVDALEFRATQFVPAHQKPIRDLAFSPTSRSLLLSASFDCTARLLDVGSGSNAVVATLSAESPLWSCCWDACDTNLLHVGSQGRESPGGHPEKAAHMSFGGQSIMNRSRANNAMSRFIGFDLSRGIGIRINLSSDDEEEDSLHSNTSNASDDQDIEEEQALLFALDRQSEGGVRSPDLSDISTDFVPIMEPGYNMEDENRHVRNAFNLGTEQLAGPTNPSEVVDPSSSVPEPSLFITAENSPTVGDQVASTSSPPSAADSGRPGDGAPDTGITAAGGVILSFDIRNTNAPISRKTDPEDVSPIIALVPIPPSTGRSLPLGGLMSCHLSTCWAHDKSSNESQSMPFDGSFTSLRYEPTTQHFLISSRPCSRAPHVRHHVCERSFRRVNENSGMSSVCNPPVHTFLGGTTQKVLSRSCLVPVGRDLLVAAHQESSSTVALWSVGRGGRVATIPASDPVIDTCPLVVNRETHVALLTEKVLRLYKIR</sequence>